<proteinExistence type="predicted"/>
<feature type="compositionally biased region" description="Pro residues" evidence="1">
    <location>
        <begin position="20"/>
        <end position="31"/>
    </location>
</feature>
<evidence type="ECO:0000259" key="2">
    <source>
        <dbReference type="Pfam" id="PF09851"/>
    </source>
</evidence>
<evidence type="ECO:0000256" key="1">
    <source>
        <dbReference type="SAM" id="MobiDB-lite"/>
    </source>
</evidence>
<reference evidence="3 4" key="1">
    <citation type="journal article" date="2021" name="Sci. Rep.">
        <title>The distribution of antibiotic resistance genes in chicken gut microbiota commensals.</title>
        <authorList>
            <person name="Juricova H."/>
            <person name="Matiasovicova J."/>
            <person name="Kubasova T."/>
            <person name="Cejkova D."/>
            <person name="Rychlik I."/>
        </authorList>
    </citation>
    <scope>NUCLEOTIDE SEQUENCE [LARGE SCALE GENOMIC DNA]</scope>
    <source>
        <strain evidence="3 4">An411</strain>
    </source>
</reference>
<evidence type="ECO:0000313" key="3">
    <source>
        <dbReference type="EMBL" id="MBM6851636.1"/>
    </source>
</evidence>
<protein>
    <submittedName>
        <fullName evidence="3">SHOCT domain-containing protein</fullName>
    </submittedName>
</protein>
<evidence type="ECO:0000313" key="4">
    <source>
        <dbReference type="Proteomes" id="UP000719500"/>
    </source>
</evidence>
<gene>
    <name evidence="3" type="ORF">H9X91_09340</name>
</gene>
<feature type="region of interest" description="Disordered" evidence="1">
    <location>
        <begin position="15"/>
        <end position="35"/>
    </location>
</feature>
<sequence length="67" mass="7546">MLFIVAMIHISLLPDKNARPAPPPSPPPRKPPAWGAADEIRKYKELLDSGILTQEEFDRKKAQLLDL</sequence>
<comment type="caution">
    <text evidence="3">The sequence shown here is derived from an EMBL/GenBank/DDBJ whole genome shotgun (WGS) entry which is preliminary data.</text>
</comment>
<dbReference type="InterPro" id="IPR018649">
    <property type="entry name" value="SHOCT"/>
</dbReference>
<dbReference type="Proteomes" id="UP000719500">
    <property type="component" value="Unassembled WGS sequence"/>
</dbReference>
<organism evidence="3 4">
    <name type="scientific">Oscillibacter valericigenes</name>
    <dbReference type="NCBI Taxonomy" id="351091"/>
    <lineage>
        <taxon>Bacteria</taxon>
        <taxon>Bacillati</taxon>
        <taxon>Bacillota</taxon>
        <taxon>Clostridia</taxon>
        <taxon>Eubacteriales</taxon>
        <taxon>Oscillospiraceae</taxon>
        <taxon>Oscillibacter</taxon>
    </lineage>
</organism>
<feature type="domain" description="SHOCT" evidence="2">
    <location>
        <begin position="38"/>
        <end position="65"/>
    </location>
</feature>
<dbReference type="EMBL" id="JACSNX010000013">
    <property type="protein sequence ID" value="MBM6851636.1"/>
    <property type="molecule type" value="Genomic_DNA"/>
</dbReference>
<accession>A0ABS2FX87</accession>
<name>A0ABS2FX87_9FIRM</name>
<keyword evidence="4" id="KW-1185">Reference proteome</keyword>
<dbReference type="Pfam" id="PF09851">
    <property type="entry name" value="SHOCT"/>
    <property type="match status" value="1"/>
</dbReference>